<feature type="domain" description="Bacterioopsin transcriptional activator GAF and HTH associated" evidence="5">
    <location>
        <begin position="6"/>
        <end position="131"/>
    </location>
</feature>
<dbReference type="Pfam" id="PF04967">
    <property type="entry name" value="HTH_10"/>
    <property type="match status" value="1"/>
</dbReference>
<evidence type="ECO:0000259" key="4">
    <source>
        <dbReference type="Pfam" id="PF04967"/>
    </source>
</evidence>
<dbReference type="Pfam" id="PF15915">
    <property type="entry name" value="BAT"/>
    <property type="match status" value="1"/>
</dbReference>
<protein>
    <submittedName>
        <fullName evidence="6">Bacterio-opsin activator HTH domain-containing protein</fullName>
    </submittedName>
</protein>
<evidence type="ECO:0000256" key="3">
    <source>
        <dbReference type="SAM" id="MobiDB-lite"/>
    </source>
</evidence>
<dbReference type="OrthoDB" id="202021at2157"/>
<dbReference type="EMBL" id="AOIB01000013">
    <property type="protein sequence ID" value="ELY60409.1"/>
    <property type="molecule type" value="Genomic_DNA"/>
</dbReference>
<evidence type="ECO:0000259" key="5">
    <source>
        <dbReference type="Pfam" id="PF15915"/>
    </source>
</evidence>
<sequence length="231" mass="26405">MSLFGEFRIPAEAFALHETLRSERDLVIEIERVVAADDVLTPYLWVSGVDHRTFERATADDPTIRDVEHIDDYERSMLYRGEWTGNVDSLVYAYTELGATILEASAQYDEWELRMRFADRNSLDEFQTYCHDFDVPYRLTQLFARAHPRGVGQYELTEKQHEALLTAWEMGYFSSSSVSLADVADTLDISQQSLSERLHRGYEALIGNTLAVTPPGQEAAPTESRLERPDT</sequence>
<comment type="caution">
    <text evidence="6">The sequence shown here is derived from an EMBL/GenBank/DDBJ whole genome shotgun (WGS) entry which is preliminary data.</text>
</comment>
<feature type="domain" description="HTH bat-type" evidence="4">
    <location>
        <begin position="156"/>
        <end position="203"/>
    </location>
</feature>
<keyword evidence="2" id="KW-0804">Transcription</keyword>
<evidence type="ECO:0000256" key="1">
    <source>
        <dbReference type="ARBA" id="ARBA00023015"/>
    </source>
</evidence>
<keyword evidence="1" id="KW-0805">Transcription regulation</keyword>
<reference evidence="6 7" key="1">
    <citation type="journal article" date="2014" name="PLoS Genet.">
        <title>Phylogenetically driven sequencing of extremely halophilic archaea reveals strategies for static and dynamic osmo-response.</title>
        <authorList>
            <person name="Becker E.A."/>
            <person name="Seitzer P.M."/>
            <person name="Tritt A."/>
            <person name="Larsen D."/>
            <person name="Krusor M."/>
            <person name="Yao A.I."/>
            <person name="Wu D."/>
            <person name="Madern D."/>
            <person name="Eisen J.A."/>
            <person name="Darling A.E."/>
            <person name="Facciotti M.T."/>
        </authorList>
    </citation>
    <scope>NUCLEOTIDE SEQUENCE [LARGE SCALE GENOMIC DNA]</scope>
    <source>
        <strain evidence="6 7">DSM 10524</strain>
    </source>
</reference>
<feature type="region of interest" description="Disordered" evidence="3">
    <location>
        <begin position="212"/>
        <end position="231"/>
    </location>
</feature>
<keyword evidence="7" id="KW-1185">Reference proteome</keyword>
<dbReference type="PANTHER" id="PTHR34236">
    <property type="entry name" value="DIMETHYL SULFOXIDE REDUCTASE TRANSCRIPTIONAL ACTIVATOR"/>
    <property type="match status" value="1"/>
</dbReference>
<dbReference type="InterPro" id="IPR007050">
    <property type="entry name" value="HTH_bacterioopsin"/>
</dbReference>
<evidence type="ECO:0000313" key="6">
    <source>
        <dbReference type="EMBL" id="ELY60409.1"/>
    </source>
</evidence>
<dbReference type="eggNOG" id="arCOG02280">
    <property type="taxonomic scope" value="Archaea"/>
</dbReference>
<dbReference type="RefSeq" id="WP_005553924.1">
    <property type="nucleotide sequence ID" value="NZ_AOIB01000013.1"/>
</dbReference>
<dbReference type="AlphaFoldDB" id="L9XF99"/>
<proteinExistence type="predicted"/>
<dbReference type="InterPro" id="IPR031803">
    <property type="entry name" value="BAT_GAF/HTH-assoc"/>
</dbReference>
<evidence type="ECO:0000256" key="2">
    <source>
        <dbReference type="ARBA" id="ARBA00023163"/>
    </source>
</evidence>
<evidence type="ECO:0000313" key="7">
    <source>
        <dbReference type="Proteomes" id="UP000011688"/>
    </source>
</evidence>
<dbReference type="STRING" id="1227497.C491_03905"/>
<dbReference type="Proteomes" id="UP000011688">
    <property type="component" value="Unassembled WGS sequence"/>
</dbReference>
<organism evidence="6 7">
    <name type="scientific">Natronococcus amylolyticus DSM 10524</name>
    <dbReference type="NCBI Taxonomy" id="1227497"/>
    <lineage>
        <taxon>Archaea</taxon>
        <taxon>Methanobacteriati</taxon>
        <taxon>Methanobacteriota</taxon>
        <taxon>Stenosarchaea group</taxon>
        <taxon>Halobacteria</taxon>
        <taxon>Halobacteriales</taxon>
        <taxon>Natrialbaceae</taxon>
        <taxon>Natronococcus</taxon>
    </lineage>
</organism>
<dbReference type="PANTHER" id="PTHR34236:SF1">
    <property type="entry name" value="DIMETHYL SULFOXIDE REDUCTASE TRANSCRIPTIONAL ACTIVATOR"/>
    <property type="match status" value="1"/>
</dbReference>
<name>L9XF99_9EURY</name>
<accession>L9XF99</accession>
<gene>
    <name evidence="6" type="ORF">C491_03905</name>
</gene>